<dbReference type="Proteomes" id="UP000595140">
    <property type="component" value="Unassembled WGS sequence"/>
</dbReference>
<evidence type="ECO:0000256" key="2">
    <source>
        <dbReference type="SAM" id="SignalP"/>
    </source>
</evidence>
<feature type="region of interest" description="Disordered" evidence="1">
    <location>
        <begin position="398"/>
        <end position="426"/>
    </location>
</feature>
<dbReference type="EMBL" id="OOIL02001193">
    <property type="protein sequence ID" value="VFQ73393.1"/>
    <property type="molecule type" value="Genomic_DNA"/>
</dbReference>
<proteinExistence type="predicted"/>
<feature type="region of interest" description="Disordered" evidence="1">
    <location>
        <begin position="314"/>
        <end position="338"/>
    </location>
</feature>
<protein>
    <submittedName>
        <fullName evidence="3">Uncharacterized protein</fullName>
    </submittedName>
</protein>
<evidence type="ECO:0000313" key="3">
    <source>
        <dbReference type="EMBL" id="VFQ73393.1"/>
    </source>
</evidence>
<reference evidence="3 4" key="1">
    <citation type="submission" date="2018-04" db="EMBL/GenBank/DDBJ databases">
        <authorList>
            <person name="Vogel A."/>
        </authorList>
    </citation>
    <scope>NUCLEOTIDE SEQUENCE [LARGE SCALE GENOMIC DNA]</scope>
</reference>
<dbReference type="AlphaFoldDB" id="A0A484LAR5"/>
<gene>
    <name evidence="3" type="ORF">CCAM_LOCUS15169</name>
</gene>
<accession>A0A484LAR5</accession>
<feature type="chain" id="PRO_5019856331" evidence="2">
    <location>
        <begin position="16"/>
        <end position="426"/>
    </location>
</feature>
<sequence length="426" mass="46680">MALLAVLIVDHFLLSYDFHDCARFKNQISTYERTSRKASPMFWVHPKSIRNRSKSDVTKASRLCPSPLKSLGIPNSLANPSSRGQGPSLYSKVNWQSVDDGYFHICKNKALSSQGQPLLSKEPILRKPPCDLGPKNNLSSEPVCKASEELYNSLSGAAQKPHTNNATNTTAKERVSANIELENICPGSHVPTQPEVAIANDSKEVLVIEDVPNNGLDADYPGEASHFVTSNPDNNDCTTTQTPNAQCIVQTEVQNEMHKSASPAPPKEKFKDIIVEVDGHLFITIVLAETCEIAHTEDAGEPTISSALAEVIEPPNARSDDPHPEDNDGPNNVHKPNSLNETTVEIAQPSNSVERPMTPIKDSMDLSTVSVEQEMSATPRFDFEEYQYEGDFTLVKRKNNNNFDAPGLTIQTGSHRGRGRRGSGRA</sequence>
<keyword evidence="2" id="KW-0732">Signal</keyword>
<keyword evidence="4" id="KW-1185">Reference proteome</keyword>
<feature type="signal peptide" evidence="2">
    <location>
        <begin position="1"/>
        <end position="15"/>
    </location>
</feature>
<name>A0A484LAR5_9ASTE</name>
<evidence type="ECO:0000313" key="4">
    <source>
        <dbReference type="Proteomes" id="UP000595140"/>
    </source>
</evidence>
<organism evidence="3 4">
    <name type="scientific">Cuscuta campestris</name>
    <dbReference type="NCBI Taxonomy" id="132261"/>
    <lineage>
        <taxon>Eukaryota</taxon>
        <taxon>Viridiplantae</taxon>
        <taxon>Streptophyta</taxon>
        <taxon>Embryophyta</taxon>
        <taxon>Tracheophyta</taxon>
        <taxon>Spermatophyta</taxon>
        <taxon>Magnoliopsida</taxon>
        <taxon>eudicotyledons</taxon>
        <taxon>Gunneridae</taxon>
        <taxon>Pentapetalae</taxon>
        <taxon>asterids</taxon>
        <taxon>lamiids</taxon>
        <taxon>Solanales</taxon>
        <taxon>Convolvulaceae</taxon>
        <taxon>Cuscuteae</taxon>
        <taxon>Cuscuta</taxon>
        <taxon>Cuscuta subgen. Grammica</taxon>
        <taxon>Cuscuta sect. Cleistogrammica</taxon>
    </lineage>
</organism>
<evidence type="ECO:0000256" key="1">
    <source>
        <dbReference type="SAM" id="MobiDB-lite"/>
    </source>
</evidence>
<feature type="compositionally biased region" description="Basic residues" evidence="1">
    <location>
        <begin position="415"/>
        <end position="426"/>
    </location>
</feature>